<dbReference type="Proteomes" id="UP000721415">
    <property type="component" value="Unassembled WGS sequence"/>
</dbReference>
<dbReference type="EMBL" id="JACBXQ010000001">
    <property type="protein sequence ID" value="MBG9985803.1"/>
    <property type="molecule type" value="Genomic_DNA"/>
</dbReference>
<keyword evidence="3" id="KW-1185">Reference proteome</keyword>
<evidence type="ECO:0000256" key="1">
    <source>
        <dbReference type="SAM" id="Phobius"/>
    </source>
</evidence>
<protein>
    <submittedName>
        <fullName evidence="2">Uncharacterized protein</fullName>
    </submittedName>
</protein>
<keyword evidence="1" id="KW-0472">Membrane</keyword>
<name>A0ABS0LNR2_9LACT</name>
<dbReference type="RefSeq" id="WP_197114444.1">
    <property type="nucleotide sequence ID" value="NZ_JACBXQ010000001.1"/>
</dbReference>
<feature type="transmembrane region" description="Helical" evidence="1">
    <location>
        <begin position="87"/>
        <end position="104"/>
    </location>
</feature>
<organism evidence="2 3">
    <name type="scientific">Facklamia lactis</name>
    <dbReference type="NCBI Taxonomy" id="2749967"/>
    <lineage>
        <taxon>Bacteria</taxon>
        <taxon>Bacillati</taxon>
        <taxon>Bacillota</taxon>
        <taxon>Bacilli</taxon>
        <taxon>Lactobacillales</taxon>
        <taxon>Aerococcaceae</taxon>
        <taxon>Facklamia</taxon>
    </lineage>
</organism>
<feature type="transmembrane region" description="Helical" evidence="1">
    <location>
        <begin position="48"/>
        <end position="67"/>
    </location>
</feature>
<gene>
    <name evidence="2" type="ORF">HZY91_02720</name>
</gene>
<keyword evidence="1" id="KW-1133">Transmembrane helix</keyword>
<comment type="caution">
    <text evidence="2">The sequence shown here is derived from an EMBL/GenBank/DDBJ whole genome shotgun (WGS) entry which is preliminary data.</text>
</comment>
<accession>A0ABS0LNR2</accession>
<keyword evidence="1" id="KW-0812">Transmembrane</keyword>
<feature type="transmembrane region" description="Helical" evidence="1">
    <location>
        <begin position="6"/>
        <end position="27"/>
    </location>
</feature>
<sequence>MDFVFIIIFNVILILIAYFYARSIIKLSGYQNKDEMYRFFYGNTFKKIGIILMVIIGISLFINLVILNTYHGNIPKETLLVAIKHDAKYLIIATITYLYHLIKLKHTINSSDK</sequence>
<evidence type="ECO:0000313" key="3">
    <source>
        <dbReference type="Proteomes" id="UP000721415"/>
    </source>
</evidence>
<evidence type="ECO:0000313" key="2">
    <source>
        <dbReference type="EMBL" id="MBG9985803.1"/>
    </source>
</evidence>
<reference evidence="2 3" key="1">
    <citation type="submission" date="2020-07" db="EMBL/GenBank/DDBJ databases">
        <title>Facklamia lactis sp. nov., isolated from raw milk.</title>
        <authorList>
            <person name="Doll E.V."/>
            <person name="Huptas C."/>
            <person name="Staib L."/>
            <person name="Wenning M."/>
            <person name="Scherer S."/>
        </authorList>
    </citation>
    <scope>NUCLEOTIDE SEQUENCE [LARGE SCALE GENOMIC DNA]</scope>
    <source>
        <strain evidence="2 3">DSM 111018</strain>
    </source>
</reference>
<proteinExistence type="predicted"/>